<dbReference type="FunFam" id="3.30.1360.40:FF:000002">
    <property type="entry name" value="DNA gyrase subunit A"/>
    <property type="match status" value="1"/>
</dbReference>
<evidence type="ECO:0000259" key="11">
    <source>
        <dbReference type="PROSITE" id="PS52040"/>
    </source>
</evidence>
<dbReference type="PANTHER" id="PTHR43493">
    <property type="entry name" value="DNA GYRASE/TOPOISOMERASE SUBUNIT A"/>
    <property type="match status" value="1"/>
</dbReference>
<dbReference type="InterPro" id="IPR013757">
    <property type="entry name" value="Topo_IIA_A_a_sf"/>
</dbReference>
<dbReference type="NCBIfam" id="NF004044">
    <property type="entry name" value="PRK05561.1"/>
    <property type="match status" value="1"/>
</dbReference>
<dbReference type="GO" id="GO:0009330">
    <property type="term" value="C:DNA topoisomerase type II (double strand cut, ATP-hydrolyzing) complex"/>
    <property type="evidence" value="ECO:0007669"/>
    <property type="project" value="TreeGrafter"/>
</dbReference>
<reference evidence="12 13" key="1">
    <citation type="journal article" date="2018" name="Nat. Biotechnol.">
        <title>A standardized bacterial taxonomy based on genome phylogeny substantially revises the tree of life.</title>
        <authorList>
            <person name="Parks D.H."/>
            <person name="Chuvochina M."/>
            <person name="Waite D.W."/>
            <person name="Rinke C."/>
            <person name="Skarshewski A."/>
            <person name="Chaumeil P.A."/>
            <person name="Hugenholtz P."/>
        </authorList>
    </citation>
    <scope>NUCLEOTIDE SEQUENCE [LARGE SCALE GENOMIC DNA]</scope>
    <source>
        <strain evidence="12">UBA10707</strain>
    </source>
</reference>
<dbReference type="Gene3D" id="1.10.268.10">
    <property type="entry name" value="Topoisomerase, domain 3"/>
    <property type="match status" value="1"/>
</dbReference>
<dbReference type="Gene3D" id="3.30.1360.40">
    <property type="match status" value="1"/>
</dbReference>
<dbReference type="Proteomes" id="UP000264036">
    <property type="component" value="Unassembled WGS sequence"/>
</dbReference>
<dbReference type="GO" id="GO:0005694">
    <property type="term" value="C:chromosome"/>
    <property type="evidence" value="ECO:0007669"/>
    <property type="project" value="InterPro"/>
</dbReference>
<dbReference type="PROSITE" id="PS52040">
    <property type="entry name" value="TOPO_IIA"/>
    <property type="match status" value="1"/>
</dbReference>
<evidence type="ECO:0000313" key="13">
    <source>
        <dbReference type="Proteomes" id="UP000264036"/>
    </source>
</evidence>
<dbReference type="GO" id="GO:0005737">
    <property type="term" value="C:cytoplasm"/>
    <property type="evidence" value="ECO:0007669"/>
    <property type="project" value="UniProtKB-SubCell"/>
</dbReference>
<keyword evidence="3 8" id="KW-0547">Nucleotide-binding</keyword>
<name>A0A356LHM9_9BURK</name>
<comment type="catalytic activity">
    <reaction evidence="1 8 9">
        <text>ATP-dependent breakage, passage and rejoining of double-stranded DNA.</text>
        <dbReference type="EC" id="5.6.2.2"/>
    </reaction>
</comment>
<dbReference type="Pfam" id="PF03989">
    <property type="entry name" value="DNA_gyraseA_C"/>
    <property type="match status" value="6"/>
</dbReference>
<keyword evidence="4 8" id="KW-0067">ATP-binding</keyword>
<dbReference type="InterPro" id="IPR002205">
    <property type="entry name" value="Topo_IIA_dom_A"/>
</dbReference>
<dbReference type="SUPFAM" id="SSF56719">
    <property type="entry name" value="Type II DNA topoisomerase"/>
    <property type="match status" value="1"/>
</dbReference>
<dbReference type="SUPFAM" id="SSF101904">
    <property type="entry name" value="GyrA/ParC C-terminal domain-like"/>
    <property type="match status" value="1"/>
</dbReference>
<feature type="region of interest" description="Disordered" evidence="10">
    <location>
        <begin position="856"/>
        <end position="903"/>
    </location>
</feature>
<dbReference type="GO" id="GO:0006265">
    <property type="term" value="P:DNA topological change"/>
    <property type="evidence" value="ECO:0007669"/>
    <property type="project" value="UniProtKB-UniRule"/>
</dbReference>
<dbReference type="CDD" id="cd00187">
    <property type="entry name" value="TOP4c"/>
    <property type="match status" value="1"/>
</dbReference>
<feature type="compositionally biased region" description="Acidic residues" evidence="10">
    <location>
        <begin position="856"/>
        <end position="866"/>
    </location>
</feature>
<evidence type="ECO:0000256" key="6">
    <source>
        <dbReference type="ARBA" id="ARBA00023125"/>
    </source>
</evidence>
<dbReference type="SMART" id="SM00434">
    <property type="entry name" value="TOP4c"/>
    <property type="match status" value="1"/>
</dbReference>
<proteinExistence type="inferred from homology"/>
<dbReference type="InterPro" id="IPR013758">
    <property type="entry name" value="Topo_IIA_A/C_ab"/>
</dbReference>
<comment type="caution">
    <text evidence="12">The sequence shown here is derived from an EMBL/GenBank/DDBJ whole genome shotgun (WGS) entry which is preliminary data.</text>
</comment>
<keyword evidence="6 8" id="KW-0238">DNA-binding</keyword>
<accession>A0A356LHM9</accession>
<evidence type="ECO:0000256" key="2">
    <source>
        <dbReference type="ARBA" id="ARBA00008263"/>
    </source>
</evidence>
<evidence type="ECO:0000256" key="7">
    <source>
        <dbReference type="ARBA" id="ARBA00023235"/>
    </source>
</evidence>
<dbReference type="EMBL" id="DOEK01000029">
    <property type="protein sequence ID" value="HBP30467.1"/>
    <property type="molecule type" value="Genomic_DNA"/>
</dbReference>
<evidence type="ECO:0000256" key="1">
    <source>
        <dbReference type="ARBA" id="ARBA00000185"/>
    </source>
</evidence>
<gene>
    <name evidence="8" type="primary">gyrA</name>
    <name evidence="12" type="ORF">DD666_13740</name>
</gene>
<dbReference type="Pfam" id="PF00521">
    <property type="entry name" value="DNA_topoisoIV"/>
    <property type="match status" value="1"/>
</dbReference>
<dbReference type="GO" id="GO:0006261">
    <property type="term" value="P:DNA-templated DNA replication"/>
    <property type="evidence" value="ECO:0007669"/>
    <property type="project" value="UniProtKB-UniRule"/>
</dbReference>
<organism evidence="12 13">
    <name type="scientific">Advenella kashmirensis</name>
    <dbReference type="NCBI Taxonomy" id="310575"/>
    <lineage>
        <taxon>Bacteria</taxon>
        <taxon>Pseudomonadati</taxon>
        <taxon>Pseudomonadota</taxon>
        <taxon>Betaproteobacteria</taxon>
        <taxon>Burkholderiales</taxon>
        <taxon>Alcaligenaceae</taxon>
    </lineage>
</organism>
<dbReference type="InterPro" id="IPR035516">
    <property type="entry name" value="Gyrase/topoIV_suA_C"/>
</dbReference>
<keyword evidence="5 8" id="KW-0799">Topoisomerase</keyword>
<dbReference type="EC" id="5.6.2.2" evidence="8"/>
<dbReference type="FunFam" id="3.90.199.10:FF:000001">
    <property type="entry name" value="DNA gyrase subunit A"/>
    <property type="match status" value="1"/>
</dbReference>
<dbReference type="GO" id="GO:0005524">
    <property type="term" value="F:ATP binding"/>
    <property type="evidence" value="ECO:0007669"/>
    <property type="project" value="UniProtKB-UniRule"/>
</dbReference>
<dbReference type="InterPro" id="IPR013760">
    <property type="entry name" value="Topo_IIA-like_dom_sf"/>
</dbReference>
<comment type="subcellular location">
    <subcellularLocation>
        <location evidence="8">Cytoplasm</location>
    </subcellularLocation>
</comment>
<comment type="similarity">
    <text evidence="2 8">Belongs to the type II topoisomerase GyrA/ParC subunit family.</text>
</comment>
<dbReference type="NCBIfam" id="NF004043">
    <property type="entry name" value="PRK05560.1"/>
    <property type="match status" value="1"/>
</dbReference>
<comment type="subunit">
    <text evidence="8">Heterotetramer, composed of two GyrA and two GyrB chains. In the heterotetramer, GyrA contains the active site tyrosine that forms a transient covalent intermediate with DNA, while GyrB binds cofactors and catalyzes ATP hydrolysis.</text>
</comment>
<feature type="domain" description="Topo IIA-type catalytic" evidence="11">
    <location>
        <begin position="34"/>
        <end position="545"/>
    </location>
</feature>
<dbReference type="NCBIfam" id="TIGR01063">
    <property type="entry name" value="gyrA"/>
    <property type="match status" value="1"/>
</dbReference>
<dbReference type="PANTHER" id="PTHR43493:SF5">
    <property type="entry name" value="DNA GYRASE SUBUNIT A, CHLOROPLASTIC_MITOCHONDRIAL"/>
    <property type="match status" value="1"/>
</dbReference>
<comment type="miscellaneous">
    <text evidence="8">Few gyrases are as efficient as E.coli at forming negative supercoils. Not all organisms have 2 type II topoisomerases; in organisms with a single type II topoisomerase this enzyme also has to decatenate newly replicated chromosomes.</text>
</comment>
<evidence type="ECO:0000256" key="5">
    <source>
        <dbReference type="ARBA" id="ARBA00023029"/>
    </source>
</evidence>
<dbReference type="FunFam" id="2.120.10.90:FF:000004">
    <property type="entry name" value="DNA gyrase subunit A"/>
    <property type="match status" value="1"/>
</dbReference>
<evidence type="ECO:0000313" key="12">
    <source>
        <dbReference type="EMBL" id="HBP30467.1"/>
    </source>
</evidence>
<dbReference type="AlphaFoldDB" id="A0A356LHM9"/>
<evidence type="ECO:0000256" key="8">
    <source>
        <dbReference type="HAMAP-Rule" id="MF_01897"/>
    </source>
</evidence>
<dbReference type="InterPro" id="IPR050220">
    <property type="entry name" value="Type_II_DNA_Topoisomerases"/>
</dbReference>
<evidence type="ECO:0000256" key="9">
    <source>
        <dbReference type="PROSITE-ProRule" id="PRU01384"/>
    </source>
</evidence>
<dbReference type="HAMAP" id="MF_01897">
    <property type="entry name" value="GyrA"/>
    <property type="match status" value="1"/>
</dbReference>
<dbReference type="Gene3D" id="2.120.10.90">
    <property type="entry name" value="DNA gyrase/topoisomerase IV, subunit A, C-terminal"/>
    <property type="match status" value="1"/>
</dbReference>
<evidence type="ECO:0000256" key="10">
    <source>
        <dbReference type="SAM" id="MobiDB-lite"/>
    </source>
</evidence>
<feature type="active site" description="O-(5'-phospho-DNA)-tyrosine intermediate" evidence="8 9">
    <location>
        <position position="122"/>
    </location>
</feature>
<protein>
    <recommendedName>
        <fullName evidence="8">DNA gyrase subunit A</fullName>
        <ecNumber evidence="8">5.6.2.2</ecNumber>
    </recommendedName>
</protein>
<dbReference type="Gene3D" id="3.90.199.10">
    <property type="entry name" value="Topoisomerase II, domain 5"/>
    <property type="match status" value="1"/>
</dbReference>
<dbReference type="GO" id="GO:0034335">
    <property type="term" value="F:DNA negative supercoiling activity"/>
    <property type="evidence" value="ECO:0007669"/>
    <property type="project" value="UniProtKB-ARBA"/>
</dbReference>
<evidence type="ECO:0000256" key="3">
    <source>
        <dbReference type="ARBA" id="ARBA00022741"/>
    </source>
</evidence>
<dbReference type="InterPro" id="IPR005743">
    <property type="entry name" value="GyrA"/>
</dbReference>
<dbReference type="GO" id="GO:0003677">
    <property type="term" value="F:DNA binding"/>
    <property type="evidence" value="ECO:0007669"/>
    <property type="project" value="UniProtKB-UniRule"/>
</dbReference>
<keyword evidence="8" id="KW-0963">Cytoplasm</keyword>
<keyword evidence="7 8" id="KW-0413">Isomerase</keyword>
<evidence type="ECO:0000256" key="4">
    <source>
        <dbReference type="ARBA" id="ARBA00022840"/>
    </source>
</evidence>
<comment type="function">
    <text evidence="8">A type II topoisomerase that negatively supercoils closed circular double-stranded (ds) DNA in an ATP-dependent manner to modulate DNA topology and maintain chromosomes in an underwound state. Negative supercoiling favors strand separation, and DNA replication, transcription, recombination and repair, all of which involve strand separation. Also able to catalyze the interconversion of other topological isomers of dsDNA rings, including catenanes and knotted rings. Type II topoisomerases break and join 2 DNA strands simultaneously in an ATP-dependent manner.</text>
</comment>
<feature type="short sequence motif" description="GyrA-box" evidence="8">
    <location>
        <begin position="572"/>
        <end position="578"/>
    </location>
</feature>
<dbReference type="InterPro" id="IPR006691">
    <property type="entry name" value="GyrA/parC_rep"/>
</dbReference>
<sequence length="903" mass="99603">MDSFARETLPISLEEEMRRSYLDYAMSVIVGRALPDVRDGLKPVHRRVLFAMHELNNDWNRAYKKSARIVGDVIGKYHPHGDQAVYDTIVRMAQSFSLRYMLVDGQGNFGSVDGDSAAAMRYTEIRLAKIAHELLADIDQETVDFGPNYDGSEQEPLLLPSRVPNLLINGSSGIAVGMATNIPPHNLSEVIDGCLYCLRNPGCTLDELIELIPAPDFPTGGIIYGMTGVREGYRTGRGRVVMRAKTHFEDMEKGNRQSIIVDELPYQVNKKTLQERIAELVNEKKIEGISDIRDESDKDGMRLVIELKRGEVPEVILNNLFKHTQLQDTFGINMVALVEGQPRLLNLKQMVEYFLSHRREVVTRRTVFQLRKARERGHLLEGLAVALANIDEFIAIIKGAPTPPVARQELMARNWDSSLVRELLQRADDGSVLGGSAAYRPDTLADIFGLQDDGLYRLSDVQAQEILNMRLQRLTGLEQDKIVNEYRGIMDTISDLLDILAKPERITAIISDELVAIKAEFSTNAKDVRRSEVVMNATELDTEDLITPADMVVTLSNSGYIKSQPLSEYRAQKRGGRGKQATAMKEDDWIDQLFIANTHDFLLCFSDRGRVYWLKVWEVPQGTRGSRGRPIVNMFPLIDGEKITVVLPVREFSDTSFVFMATSRGTVKKTPLSDFSNPRKAGIIAVALDEGDYLIGADLTDGEHDVMLFSDAGKAVRFDENDVRPMGRTARGVRGMNLDGDQQVISLLVAGDESQSVLTATENGYGKRTSISEYTRHGRGTKGMIAIQTSARNGKVVGAVLVNPSDEIMLITTAGVLVRTRVSEVREMGRATQGVTLISVDDGSSLSGVRRVVESDADVDADEADADAAQLPATGLPDSQADGSNQPSGDAPGSATPNTDTEA</sequence>